<comment type="caution">
    <text evidence="2">The sequence shown here is derived from an EMBL/GenBank/DDBJ whole genome shotgun (WGS) entry which is preliminary data.</text>
</comment>
<gene>
    <name evidence="2" type="ORF">NG792_24430</name>
</gene>
<sequence length="206" mass="22476">MMMIRKIRSRLGSSAPTYPNSPRQRWRKGGLLGLSLVALTVGLIPLNPGPAEARKNAYDRCAAELLDRQLPAETVALACSAALRPEELSECVAEIDNRTDILAEDALTRCQQVRRPLELATCVVDISDDSTEGEAPLILDFCRRSLLPAEFSECVVGLQNQIDLVTSQAMSVCIDTRDRVDSPLPNFIPGREPPAPTRPSPNLPST</sequence>
<dbReference type="Proteomes" id="UP001525961">
    <property type="component" value="Unassembled WGS sequence"/>
</dbReference>
<evidence type="ECO:0000256" key="1">
    <source>
        <dbReference type="SAM" id="MobiDB-lite"/>
    </source>
</evidence>
<feature type="region of interest" description="Disordered" evidence="1">
    <location>
        <begin position="1"/>
        <end position="22"/>
    </location>
</feature>
<name>A0ABT2NDW6_9CYAN</name>
<organism evidence="2 3">
    <name type="scientific">Laspinema olomoucense D3b</name>
    <dbReference type="NCBI Taxonomy" id="2953688"/>
    <lineage>
        <taxon>Bacteria</taxon>
        <taxon>Bacillati</taxon>
        <taxon>Cyanobacteriota</taxon>
        <taxon>Cyanophyceae</taxon>
        <taxon>Oscillatoriophycideae</taxon>
        <taxon>Oscillatoriales</taxon>
        <taxon>Laspinemataceae</taxon>
        <taxon>Laspinema</taxon>
        <taxon>Laspinema olomoucense</taxon>
    </lineage>
</organism>
<reference evidence="2 3" key="1">
    <citation type="journal article" date="2022" name="Front. Microbiol.">
        <title>High genomic differentiation and limited gene flow indicate recent cryptic speciation within the genus Laspinema (cyanobacteria).</title>
        <authorList>
            <person name="Stanojkovic A."/>
            <person name="Skoupy S."/>
            <person name="Skaloud P."/>
            <person name="Dvorak P."/>
        </authorList>
    </citation>
    <scope>NUCLEOTIDE SEQUENCE [LARGE SCALE GENOMIC DNA]</scope>
    <source>
        <strain evidence="2 3">D3b</strain>
    </source>
</reference>
<keyword evidence="3" id="KW-1185">Reference proteome</keyword>
<accession>A0ABT2NDW6</accession>
<proteinExistence type="predicted"/>
<feature type="compositionally biased region" description="Pro residues" evidence="1">
    <location>
        <begin position="191"/>
        <end position="206"/>
    </location>
</feature>
<protein>
    <submittedName>
        <fullName evidence="2">Uncharacterized protein</fullName>
    </submittedName>
</protein>
<evidence type="ECO:0000313" key="3">
    <source>
        <dbReference type="Proteomes" id="UP001525961"/>
    </source>
</evidence>
<dbReference type="EMBL" id="JAMXFA010000047">
    <property type="protein sequence ID" value="MCT7980877.1"/>
    <property type="molecule type" value="Genomic_DNA"/>
</dbReference>
<feature type="region of interest" description="Disordered" evidence="1">
    <location>
        <begin position="183"/>
        <end position="206"/>
    </location>
</feature>
<feature type="compositionally biased region" description="Polar residues" evidence="1">
    <location>
        <begin position="11"/>
        <end position="22"/>
    </location>
</feature>
<dbReference type="RefSeq" id="WP_261197491.1">
    <property type="nucleotide sequence ID" value="NZ_JAMXFA010000047.1"/>
</dbReference>
<evidence type="ECO:0000313" key="2">
    <source>
        <dbReference type="EMBL" id="MCT7980877.1"/>
    </source>
</evidence>